<dbReference type="RefSeq" id="XP_004341333.1">
    <property type="nucleotide sequence ID" value="XM_004341285.1"/>
</dbReference>
<dbReference type="EMBL" id="KB007933">
    <property type="protein sequence ID" value="ELR19248.1"/>
    <property type="molecule type" value="Genomic_DNA"/>
</dbReference>
<feature type="compositionally biased region" description="Basic and acidic residues" evidence="1">
    <location>
        <begin position="275"/>
        <end position="287"/>
    </location>
</feature>
<feature type="compositionally biased region" description="Low complexity" evidence="1">
    <location>
        <begin position="50"/>
        <end position="61"/>
    </location>
</feature>
<feature type="compositionally biased region" description="Low complexity" evidence="1">
    <location>
        <begin position="202"/>
        <end position="223"/>
    </location>
</feature>
<accession>L8H3F5</accession>
<keyword evidence="3" id="KW-1185">Reference proteome</keyword>
<evidence type="ECO:0000313" key="3">
    <source>
        <dbReference type="Proteomes" id="UP000011083"/>
    </source>
</evidence>
<dbReference type="VEuPathDB" id="AmoebaDB:ACA1_264190"/>
<proteinExistence type="predicted"/>
<feature type="region of interest" description="Disordered" evidence="1">
    <location>
        <begin position="45"/>
        <end position="91"/>
    </location>
</feature>
<reference evidence="2 3" key="1">
    <citation type="journal article" date="2013" name="Genome Biol.">
        <title>Genome of Acanthamoeba castellanii highlights extensive lateral gene transfer and early evolution of tyrosine kinase signaling.</title>
        <authorList>
            <person name="Clarke M."/>
            <person name="Lohan A.J."/>
            <person name="Liu B."/>
            <person name="Lagkouvardos I."/>
            <person name="Roy S."/>
            <person name="Zafar N."/>
            <person name="Bertelli C."/>
            <person name="Schilde C."/>
            <person name="Kianianmomeni A."/>
            <person name="Burglin T.R."/>
            <person name="Frech C."/>
            <person name="Turcotte B."/>
            <person name="Kopec K.O."/>
            <person name="Synnott J.M."/>
            <person name="Choo C."/>
            <person name="Paponov I."/>
            <person name="Finkler A."/>
            <person name="Soon Heng Tan C."/>
            <person name="Hutchins A.P."/>
            <person name="Weinmeier T."/>
            <person name="Rattei T."/>
            <person name="Chu J.S."/>
            <person name="Gimenez G."/>
            <person name="Irimia M."/>
            <person name="Rigden D.J."/>
            <person name="Fitzpatrick D.A."/>
            <person name="Lorenzo-Morales J."/>
            <person name="Bateman A."/>
            <person name="Chiu C.H."/>
            <person name="Tang P."/>
            <person name="Hegemann P."/>
            <person name="Fromm H."/>
            <person name="Raoult D."/>
            <person name="Greub G."/>
            <person name="Miranda-Saavedra D."/>
            <person name="Chen N."/>
            <person name="Nash P."/>
            <person name="Ginger M.L."/>
            <person name="Horn M."/>
            <person name="Schaap P."/>
            <person name="Caler L."/>
            <person name="Loftus B."/>
        </authorList>
    </citation>
    <scope>NUCLEOTIDE SEQUENCE [LARGE SCALE GENOMIC DNA]</scope>
    <source>
        <strain evidence="2 3">Neff</strain>
    </source>
</reference>
<dbReference type="GeneID" id="14920022"/>
<dbReference type="KEGG" id="acan:ACA1_264190"/>
<feature type="region of interest" description="Disordered" evidence="1">
    <location>
        <begin position="161"/>
        <end position="182"/>
    </location>
</feature>
<feature type="region of interest" description="Disordered" evidence="1">
    <location>
        <begin position="364"/>
        <end position="462"/>
    </location>
</feature>
<sequence>MRKQLSTTFSALDEITSTSLDPTPSLGSVLLRGDQSRMVESLLSRLATNPSSSASSSSAATSHHHAAPPAPHSYSDLATTTGPPRPTPVPPQLQWAPAAAICYPYRSPPPQPHYYPAPQQYHYLPPNAALPPLQHHHQQPAHIIILIIIIRSLSHLKHRRGSFRLSPRRPTRPSSRRTYRYSSMGIWRPTDASMAASVVGGTSSSSSPSSPFTSSPFTSSTSSLHVFSPGRSSSLENVGDLGSIDDSSAVVASFLAGDASDDDGRGPSPAGTPAVREEKRRRLESGERSTSPISSGLGLGLAAPYAGCITHGHGETGKRKTSDHKQLQNAANDWFGMTDSPDSAFFTGSTSSLPLQLFGATSSFSLSPPSSGAAVSSLPSPSSPPQHCLPTYGDSAGSRDPTSPYVAPSSLFLHHPCDRIEAAEAGPTEEGWPSTNEDAGTRSCASVRPVLDGGRPPAASSP</sequence>
<evidence type="ECO:0000256" key="1">
    <source>
        <dbReference type="SAM" id="MobiDB-lite"/>
    </source>
</evidence>
<feature type="region of interest" description="Disordered" evidence="1">
    <location>
        <begin position="197"/>
        <end position="232"/>
    </location>
</feature>
<gene>
    <name evidence="2" type="ORF">ACA1_264190</name>
</gene>
<organism evidence="2 3">
    <name type="scientific">Acanthamoeba castellanii (strain ATCC 30010 / Neff)</name>
    <dbReference type="NCBI Taxonomy" id="1257118"/>
    <lineage>
        <taxon>Eukaryota</taxon>
        <taxon>Amoebozoa</taxon>
        <taxon>Discosea</taxon>
        <taxon>Longamoebia</taxon>
        <taxon>Centramoebida</taxon>
        <taxon>Acanthamoebidae</taxon>
        <taxon>Acanthamoeba</taxon>
    </lineage>
</organism>
<evidence type="ECO:0000313" key="2">
    <source>
        <dbReference type="EMBL" id="ELR19248.1"/>
    </source>
</evidence>
<name>L8H3F5_ACACF</name>
<dbReference type="AlphaFoldDB" id="L8H3F5"/>
<protein>
    <submittedName>
        <fullName evidence="2">Uncharacterized protein</fullName>
    </submittedName>
</protein>
<dbReference type="Proteomes" id="UP000011083">
    <property type="component" value="Unassembled WGS sequence"/>
</dbReference>
<feature type="region of interest" description="Disordered" evidence="1">
    <location>
        <begin position="257"/>
        <end position="298"/>
    </location>
</feature>
<feature type="compositionally biased region" description="Low complexity" evidence="1">
    <location>
        <begin position="364"/>
        <end position="380"/>
    </location>
</feature>
<feature type="compositionally biased region" description="Basic residues" evidence="1">
    <location>
        <begin position="161"/>
        <end position="179"/>
    </location>
</feature>